<organism evidence="1 2">
    <name type="scientific">Sphingobacterium deserti</name>
    <dbReference type="NCBI Taxonomy" id="1229276"/>
    <lineage>
        <taxon>Bacteria</taxon>
        <taxon>Pseudomonadati</taxon>
        <taxon>Bacteroidota</taxon>
        <taxon>Sphingobacteriia</taxon>
        <taxon>Sphingobacteriales</taxon>
        <taxon>Sphingobacteriaceae</taxon>
        <taxon>Sphingobacterium</taxon>
    </lineage>
</organism>
<dbReference type="PATRIC" id="fig|1229276.3.peg.1828"/>
<proteinExistence type="predicted"/>
<dbReference type="STRING" id="1229276.DI53_1774"/>
<dbReference type="Proteomes" id="UP000031802">
    <property type="component" value="Unassembled WGS sequence"/>
</dbReference>
<name>A0A0B8T9Q4_9SPHI</name>
<protein>
    <submittedName>
        <fullName evidence="1">Uncharacterized protein</fullName>
    </submittedName>
</protein>
<keyword evidence="2" id="KW-1185">Reference proteome</keyword>
<evidence type="ECO:0000313" key="1">
    <source>
        <dbReference type="EMBL" id="KGE14745.1"/>
    </source>
</evidence>
<evidence type="ECO:0000313" key="2">
    <source>
        <dbReference type="Proteomes" id="UP000031802"/>
    </source>
</evidence>
<accession>A0A0B8T9Q4</accession>
<reference evidence="1 2" key="2">
    <citation type="journal article" date="2015" name="PLoS ONE">
        <title>Whole-Genome Optical Mapping and Finished Genome Sequence of Sphingobacterium deserti sp. nov., a New Species Isolated from the Western Desert of China.</title>
        <authorList>
            <person name="Teng C."/>
            <person name="Zhou Z."/>
            <person name="Molnar I."/>
            <person name="Li X."/>
            <person name="Tang R."/>
            <person name="Chen M."/>
            <person name="Wang L."/>
            <person name="Su S."/>
            <person name="Zhang W."/>
            <person name="Lin M."/>
        </authorList>
    </citation>
    <scope>NUCLEOTIDE SEQUENCE [LARGE SCALE GENOMIC DNA]</scope>
    <source>
        <strain evidence="2">ACCC05744</strain>
    </source>
</reference>
<comment type="caution">
    <text evidence="1">The sequence shown here is derived from an EMBL/GenBank/DDBJ whole genome shotgun (WGS) entry which is preliminary data.</text>
</comment>
<reference evidence="2" key="1">
    <citation type="submission" date="2014-04" db="EMBL/GenBank/DDBJ databases">
        <title>Whole-Genome optical mapping and complete genome sequence of Sphingobacterium deserti sp. nov., a new spaces isolated from desert in the west of China.</title>
        <authorList>
            <person name="Teng C."/>
            <person name="Zhou Z."/>
            <person name="Li X."/>
            <person name="Chen M."/>
            <person name="Lin M."/>
            <person name="Wang L."/>
            <person name="Su S."/>
            <person name="Zhang C."/>
            <person name="Zhang W."/>
        </authorList>
    </citation>
    <scope>NUCLEOTIDE SEQUENCE [LARGE SCALE GENOMIC DNA]</scope>
    <source>
        <strain evidence="2">ACCC05744</strain>
    </source>
</reference>
<dbReference type="EMBL" id="JJMU01000024">
    <property type="protein sequence ID" value="KGE14745.1"/>
    <property type="molecule type" value="Genomic_DNA"/>
</dbReference>
<dbReference type="AlphaFoldDB" id="A0A0B8T9Q4"/>
<gene>
    <name evidence="1" type="ORF">DI53_1774</name>
</gene>
<sequence>MNTNIHPNNVPLNKSRLHFTVFNIIQRNTVSIIMVKRNYSNSKF</sequence>